<gene>
    <name evidence="1" type="ORF">PHYPA_020621</name>
</gene>
<dbReference type="Gramene" id="Pp3c16_7620V3.1">
    <property type="protein sequence ID" value="PAC:32983802.CDS.1"/>
    <property type="gene ID" value="Pp3c16_7620"/>
</dbReference>
<dbReference type="Gene3D" id="4.10.1110.10">
    <property type="entry name" value="AN1-like Zinc finger"/>
    <property type="match status" value="1"/>
</dbReference>
<name>A0A2K1J7L3_PHYPA</name>
<protein>
    <recommendedName>
        <fullName evidence="4">AN1-type domain-containing protein</fullName>
    </recommendedName>
</protein>
<dbReference type="PANTHER" id="PTHR10634">
    <property type="entry name" value="AN1-TYPE ZINC FINGER PROTEIN"/>
    <property type="match status" value="1"/>
</dbReference>
<reference evidence="1 3" key="2">
    <citation type="journal article" date="2018" name="Plant J.">
        <title>The Physcomitrella patens chromosome-scale assembly reveals moss genome structure and evolution.</title>
        <authorList>
            <person name="Lang D."/>
            <person name="Ullrich K.K."/>
            <person name="Murat F."/>
            <person name="Fuchs J."/>
            <person name="Jenkins J."/>
            <person name="Haas F.B."/>
            <person name="Piednoel M."/>
            <person name="Gundlach H."/>
            <person name="Van Bel M."/>
            <person name="Meyberg R."/>
            <person name="Vives C."/>
            <person name="Morata J."/>
            <person name="Symeonidi A."/>
            <person name="Hiss M."/>
            <person name="Muchero W."/>
            <person name="Kamisugi Y."/>
            <person name="Saleh O."/>
            <person name="Blanc G."/>
            <person name="Decker E.L."/>
            <person name="van Gessel N."/>
            <person name="Grimwood J."/>
            <person name="Hayes R.D."/>
            <person name="Graham S.W."/>
            <person name="Gunter L.E."/>
            <person name="McDaniel S.F."/>
            <person name="Hoernstein S.N.W."/>
            <person name="Larsson A."/>
            <person name="Li F.W."/>
            <person name="Perroud P.F."/>
            <person name="Phillips J."/>
            <person name="Ranjan P."/>
            <person name="Rokshar D.S."/>
            <person name="Rothfels C.J."/>
            <person name="Schneider L."/>
            <person name="Shu S."/>
            <person name="Stevenson D.W."/>
            <person name="Thummler F."/>
            <person name="Tillich M."/>
            <person name="Villarreal Aguilar J.C."/>
            <person name="Widiez T."/>
            <person name="Wong G.K."/>
            <person name="Wymore A."/>
            <person name="Zhang Y."/>
            <person name="Zimmer A.D."/>
            <person name="Quatrano R.S."/>
            <person name="Mayer K.F.X."/>
            <person name="Goodstein D."/>
            <person name="Casacuberta J.M."/>
            <person name="Vandepoele K."/>
            <person name="Reski R."/>
            <person name="Cuming A.C."/>
            <person name="Tuskan G.A."/>
            <person name="Maumus F."/>
            <person name="Salse J."/>
            <person name="Schmutz J."/>
            <person name="Rensing S.A."/>
        </authorList>
    </citation>
    <scope>NUCLEOTIDE SEQUENCE [LARGE SCALE GENOMIC DNA]</scope>
    <source>
        <strain evidence="2 3">cv. Gransden 2004</strain>
    </source>
</reference>
<reference evidence="2" key="3">
    <citation type="submission" date="2020-12" db="UniProtKB">
        <authorList>
            <consortium name="EnsemblPlants"/>
        </authorList>
    </citation>
    <scope>IDENTIFICATION</scope>
</reference>
<dbReference type="SUPFAM" id="SSF118310">
    <property type="entry name" value="AN1-like Zinc finger"/>
    <property type="match status" value="1"/>
</dbReference>
<evidence type="ECO:0000313" key="3">
    <source>
        <dbReference type="Proteomes" id="UP000006727"/>
    </source>
</evidence>
<evidence type="ECO:0000313" key="2">
    <source>
        <dbReference type="EnsemblPlants" id="PAC:32983802.CDS.1"/>
    </source>
</evidence>
<evidence type="ECO:0008006" key="4">
    <source>
        <dbReference type="Google" id="ProtNLM"/>
    </source>
</evidence>
<proteinExistence type="predicted"/>
<dbReference type="STRING" id="3218.A0A2K1J7L3"/>
<organism evidence="1">
    <name type="scientific">Physcomitrium patens</name>
    <name type="common">Spreading-leaved earth moss</name>
    <name type="synonym">Physcomitrella patens</name>
    <dbReference type="NCBI Taxonomy" id="3218"/>
    <lineage>
        <taxon>Eukaryota</taxon>
        <taxon>Viridiplantae</taxon>
        <taxon>Streptophyta</taxon>
        <taxon>Embryophyta</taxon>
        <taxon>Bryophyta</taxon>
        <taxon>Bryophytina</taxon>
        <taxon>Bryopsida</taxon>
        <taxon>Funariidae</taxon>
        <taxon>Funariales</taxon>
        <taxon>Funariaceae</taxon>
        <taxon>Physcomitrium</taxon>
    </lineage>
</organism>
<dbReference type="AlphaFoldDB" id="A0A2K1J7L3"/>
<dbReference type="Proteomes" id="UP000006727">
    <property type="component" value="Chromosome 16"/>
</dbReference>
<dbReference type="PaxDb" id="3218-PP1S194_74V6.1"/>
<sequence>MRADHMLTGAVQARRGWGLTRFKCRGNNEFCSSHRYSDRCSCSFDFTTAGPVALAKLNPVVKLDKVEKI</sequence>
<evidence type="ECO:0000313" key="1">
    <source>
        <dbReference type="EMBL" id="PNR37512.1"/>
    </source>
</evidence>
<dbReference type="EMBL" id="ABEU02000016">
    <property type="protein sequence ID" value="PNR37512.1"/>
    <property type="molecule type" value="Genomic_DNA"/>
</dbReference>
<dbReference type="PANTHER" id="PTHR10634:SF149">
    <property type="entry name" value="AN1-TYPE DOMAIN-CONTAINING PROTEIN-RELATED"/>
    <property type="match status" value="1"/>
</dbReference>
<dbReference type="InParanoid" id="A0A2K1J7L3"/>
<reference evidence="1 3" key="1">
    <citation type="journal article" date="2008" name="Science">
        <title>The Physcomitrella genome reveals evolutionary insights into the conquest of land by plants.</title>
        <authorList>
            <person name="Rensing S."/>
            <person name="Lang D."/>
            <person name="Zimmer A."/>
            <person name="Terry A."/>
            <person name="Salamov A."/>
            <person name="Shapiro H."/>
            <person name="Nishiyama T."/>
            <person name="Perroud P.-F."/>
            <person name="Lindquist E."/>
            <person name="Kamisugi Y."/>
            <person name="Tanahashi T."/>
            <person name="Sakakibara K."/>
            <person name="Fujita T."/>
            <person name="Oishi K."/>
            <person name="Shin-I T."/>
            <person name="Kuroki Y."/>
            <person name="Toyoda A."/>
            <person name="Suzuki Y."/>
            <person name="Hashimoto A."/>
            <person name="Yamaguchi K."/>
            <person name="Sugano A."/>
            <person name="Kohara Y."/>
            <person name="Fujiyama A."/>
            <person name="Anterola A."/>
            <person name="Aoki S."/>
            <person name="Ashton N."/>
            <person name="Barbazuk W.B."/>
            <person name="Barker E."/>
            <person name="Bennetzen J."/>
            <person name="Bezanilla M."/>
            <person name="Blankenship R."/>
            <person name="Cho S.H."/>
            <person name="Dutcher S."/>
            <person name="Estelle M."/>
            <person name="Fawcett J.A."/>
            <person name="Gundlach H."/>
            <person name="Hanada K."/>
            <person name="Heyl A."/>
            <person name="Hicks K.A."/>
            <person name="Hugh J."/>
            <person name="Lohr M."/>
            <person name="Mayer K."/>
            <person name="Melkozernov A."/>
            <person name="Murata T."/>
            <person name="Nelson D."/>
            <person name="Pils B."/>
            <person name="Prigge M."/>
            <person name="Reiss B."/>
            <person name="Renner T."/>
            <person name="Rombauts S."/>
            <person name="Rushton P."/>
            <person name="Sanderfoot A."/>
            <person name="Schween G."/>
            <person name="Shiu S.-H."/>
            <person name="Stueber K."/>
            <person name="Theodoulou F.L."/>
            <person name="Tu H."/>
            <person name="Van de Peer Y."/>
            <person name="Verrier P.J."/>
            <person name="Waters E."/>
            <person name="Wood A."/>
            <person name="Yang L."/>
            <person name="Cove D."/>
            <person name="Cuming A."/>
            <person name="Hasebe M."/>
            <person name="Lucas S."/>
            <person name="Mishler D.B."/>
            <person name="Reski R."/>
            <person name="Grigoriev I."/>
            <person name="Quatrano R.S."/>
            <person name="Boore J.L."/>
        </authorList>
    </citation>
    <scope>NUCLEOTIDE SEQUENCE [LARGE SCALE GENOMIC DNA]</scope>
    <source>
        <strain evidence="2 3">cv. Gransden 2004</strain>
    </source>
</reference>
<dbReference type="InterPro" id="IPR050652">
    <property type="entry name" value="AN1_A20_ZnFinger"/>
</dbReference>
<dbReference type="OMA" id="HRYSDRC"/>
<dbReference type="EnsemblPlants" id="Pp3c16_7620V3.1">
    <property type="protein sequence ID" value="PAC:32983802.CDS.1"/>
    <property type="gene ID" value="Pp3c16_7620"/>
</dbReference>
<accession>A0A2K1J7L3</accession>
<keyword evidence="3" id="KW-1185">Reference proteome</keyword>
<dbReference type="InterPro" id="IPR035896">
    <property type="entry name" value="AN1-like_Znf"/>
</dbReference>